<sequence>MHVGWRDVDRLRDAVLVDAQVNLDAVDLLAAVEAAPEADLQERLSMTTAVGSAASPQASRQVRRSRSSRRRHSPSRVQQENRVNSVLNGMSHSCPMARHCLPRKHGHQSAMIALRNAAPVNGGLGPERVDRVPSAAMAASSASTSSTKASHEAGEVLAVLTAVPICRWLGDC</sequence>
<name>W9GTH2_9PROT</name>
<reference evidence="2 3" key="1">
    <citation type="submission" date="2013-08" db="EMBL/GenBank/DDBJ databases">
        <title>The genome sequence of Skermanella stibiiresistens.</title>
        <authorList>
            <person name="Zhu W."/>
            <person name="Wang G."/>
        </authorList>
    </citation>
    <scope>NUCLEOTIDE SEQUENCE [LARGE SCALE GENOMIC DNA]</scope>
    <source>
        <strain evidence="2 3">SB22</strain>
    </source>
</reference>
<dbReference type="AlphaFoldDB" id="W9GTH2"/>
<evidence type="ECO:0000256" key="1">
    <source>
        <dbReference type="SAM" id="MobiDB-lite"/>
    </source>
</evidence>
<feature type="compositionally biased region" description="Basic residues" evidence="1">
    <location>
        <begin position="61"/>
        <end position="74"/>
    </location>
</feature>
<evidence type="ECO:0000313" key="2">
    <source>
        <dbReference type="EMBL" id="EWY35986.1"/>
    </source>
</evidence>
<accession>W9GTH2</accession>
<feature type="region of interest" description="Disordered" evidence="1">
    <location>
        <begin position="48"/>
        <end position="84"/>
    </location>
</feature>
<protein>
    <submittedName>
        <fullName evidence="2">Uncharacterized protein</fullName>
    </submittedName>
</protein>
<gene>
    <name evidence="2" type="ORF">N825_32035</name>
</gene>
<organism evidence="2 3">
    <name type="scientific">Skermanella stibiiresistens SB22</name>
    <dbReference type="NCBI Taxonomy" id="1385369"/>
    <lineage>
        <taxon>Bacteria</taxon>
        <taxon>Pseudomonadati</taxon>
        <taxon>Pseudomonadota</taxon>
        <taxon>Alphaproteobacteria</taxon>
        <taxon>Rhodospirillales</taxon>
        <taxon>Azospirillaceae</taxon>
        <taxon>Skermanella</taxon>
    </lineage>
</organism>
<dbReference type="Proteomes" id="UP000019486">
    <property type="component" value="Unassembled WGS sequence"/>
</dbReference>
<comment type="caution">
    <text evidence="2">The sequence shown here is derived from an EMBL/GenBank/DDBJ whole genome shotgun (WGS) entry which is preliminary data.</text>
</comment>
<dbReference type="EMBL" id="AVFL01000058">
    <property type="protein sequence ID" value="EWY35986.1"/>
    <property type="molecule type" value="Genomic_DNA"/>
</dbReference>
<keyword evidence="3" id="KW-1185">Reference proteome</keyword>
<proteinExistence type="predicted"/>
<evidence type="ECO:0000313" key="3">
    <source>
        <dbReference type="Proteomes" id="UP000019486"/>
    </source>
</evidence>